<proteinExistence type="inferred from homology"/>
<feature type="transmembrane region" description="Helical" evidence="7">
    <location>
        <begin position="50"/>
        <end position="69"/>
    </location>
</feature>
<comment type="caution">
    <text evidence="8">The sequence shown here is derived from an EMBL/GenBank/DDBJ whole genome shotgun (WGS) entry which is preliminary data.</text>
</comment>
<organism evidence="8 9">
    <name type="scientific">Orenia metallireducens</name>
    <dbReference type="NCBI Taxonomy" id="1413210"/>
    <lineage>
        <taxon>Bacteria</taxon>
        <taxon>Bacillati</taxon>
        <taxon>Bacillota</taxon>
        <taxon>Clostridia</taxon>
        <taxon>Halanaerobiales</taxon>
        <taxon>Halobacteroidaceae</taxon>
        <taxon>Orenia</taxon>
    </lineage>
</organism>
<comment type="subcellular location">
    <subcellularLocation>
        <location evidence="1">Cell membrane</location>
        <topology evidence="1">Multi-pass membrane protein</topology>
    </subcellularLocation>
</comment>
<keyword evidence="6 7" id="KW-0472">Membrane</keyword>
<reference evidence="8 9" key="2">
    <citation type="submission" date="2016-08" db="EMBL/GenBank/DDBJ databases">
        <title>Orenia metallireducens sp. nov. strain Z6, a Novel Metal-reducing Firmicute from the Deep Subsurface.</title>
        <authorList>
            <person name="Maxim B.I."/>
            <person name="Kenneth K."/>
            <person name="Flynn T.M."/>
            <person name="Oloughlin E.J."/>
            <person name="Locke R.A."/>
            <person name="Weber J.R."/>
            <person name="Egan S.M."/>
            <person name="Mackie R.I."/>
            <person name="Cann I.K."/>
        </authorList>
    </citation>
    <scope>NUCLEOTIDE SEQUENCE [LARGE SCALE GENOMIC DNA]</scope>
    <source>
        <strain evidence="8 9">Z6</strain>
    </source>
</reference>
<dbReference type="Proteomes" id="UP000093514">
    <property type="component" value="Unassembled WGS sequence"/>
</dbReference>
<feature type="transmembrane region" description="Helical" evidence="7">
    <location>
        <begin position="112"/>
        <end position="130"/>
    </location>
</feature>
<evidence type="ECO:0000256" key="2">
    <source>
        <dbReference type="ARBA" id="ARBA00005262"/>
    </source>
</evidence>
<keyword evidence="9" id="KW-1185">Reference proteome</keyword>
<dbReference type="InterPro" id="IPR052518">
    <property type="entry name" value="CHR_Transporter"/>
</dbReference>
<evidence type="ECO:0000256" key="6">
    <source>
        <dbReference type="ARBA" id="ARBA00023136"/>
    </source>
</evidence>
<sequence>MEKIKLIKLFSTFMRIGGFTFGGGYAMIPLIEKELVEQKGLLTEEEFIDIIAVVQGIPGVIAVNSSLFIGYKLRGVLGALTSALAISLPSILIILSIAQLLLNLQGNQWVEALFKGVRSAVVVLIFWAGYKMSKKAIINYSSFLYTLGMILGILFFKLHPILLIGLAGIIGMITSIYKTKEYNDDID</sequence>
<accession>A0A1C0A8B3</accession>
<dbReference type="AlphaFoldDB" id="A0A1C0A8B3"/>
<dbReference type="PANTHER" id="PTHR43663:SF2">
    <property type="entry name" value="CHROMATE TRANSPORT PROTEIN-RELATED"/>
    <property type="match status" value="1"/>
</dbReference>
<dbReference type="Pfam" id="PF02417">
    <property type="entry name" value="Chromate_transp"/>
    <property type="match status" value="1"/>
</dbReference>
<evidence type="ECO:0000313" key="9">
    <source>
        <dbReference type="Proteomes" id="UP000093514"/>
    </source>
</evidence>
<evidence type="ECO:0000256" key="4">
    <source>
        <dbReference type="ARBA" id="ARBA00022692"/>
    </source>
</evidence>
<evidence type="ECO:0000313" key="8">
    <source>
        <dbReference type="EMBL" id="OCL26454.1"/>
    </source>
</evidence>
<dbReference type="RefSeq" id="WP_068718301.1">
    <property type="nucleotide sequence ID" value="NZ_LWDV01000009.1"/>
</dbReference>
<dbReference type="OrthoDB" id="9788907at2"/>
<keyword evidence="5 7" id="KW-1133">Transmembrane helix</keyword>
<dbReference type="GO" id="GO:0005886">
    <property type="term" value="C:plasma membrane"/>
    <property type="evidence" value="ECO:0007669"/>
    <property type="project" value="UniProtKB-SubCell"/>
</dbReference>
<feature type="transmembrane region" description="Helical" evidence="7">
    <location>
        <begin position="12"/>
        <end position="30"/>
    </location>
</feature>
<evidence type="ECO:0000256" key="7">
    <source>
        <dbReference type="SAM" id="Phobius"/>
    </source>
</evidence>
<comment type="similarity">
    <text evidence="2">Belongs to the chromate ion transporter (CHR) (TC 2.A.51) family.</text>
</comment>
<dbReference type="InterPro" id="IPR003370">
    <property type="entry name" value="Chromate_transpt"/>
</dbReference>
<protein>
    <recommendedName>
        <fullName evidence="10">Chromate transporter</fullName>
    </recommendedName>
</protein>
<evidence type="ECO:0000256" key="3">
    <source>
        <dbReference type="ARBA" id="ARBA00022475"/>
    </source>
</evidence>
<name>A0A1C0A8B3_9FIRM</name>
<gene>
    <name evidence="8" type="ORF">U472_10665</name>
</gene>
<evidence type="ECO:0000256" key="5">
    <source>
        <dbReference type="ARBA" id="ARBA00022989"/>
    </source>
</evidence>
<keyword evidence="4 7" id="KW-0812">Transmembrane</keyword>
<dbReference type="GO" id="GO:0015109">
    <property type="term" value="F:chromate transmembrane transporter activity"/>
    <property type="evidence" value="ECO:0007669"/>
    <property type="project" value="InterPro"/>
</dbReference>
<dbReference type="PANTHER" id="PTHR43663">
    <property type="entry name" value="CHROMATE TRANSPORT PROTEIN-RELATED"/>
    <property type="match status" value="1"/>
</dbReference>
<keyword evidence="3" id="KW-1003">Cell membrane</keyword>
<evidence type="ECO:0000256" key="1">
    <source>
        <dbReference type="ARBA" id="ARBA00004651"/>
    </source>
</evidence>
<dbReference type="EMBL" id="LWDV01000009">
    <property type="protein sequence ID" value="OCL26454.1"/>
    <property type="molecule type" value="Genomic_DNA"/>
</dbReference>
<feature type="transmembrane region" description="Helical" evidence="7">
    <location>
        <begin position="137"/>
        <end position="155"/>
    </location>
</feature>
<feature type="transmembrane region" description="Helical" evidence="7">
    <location>
        <begin position="76"/>
        <end position="100"/>
    </location>
</feature>
<reference evidence="9" key="1">
    <citation type="submission" date="2016-07" db="EMBL/GenBank/DDBJ databases">
        <authorList>
            <person name="Florea S."/>
            <person name="Webb J.S."/>
            <person name="Jaromczyk J."/>
            <person name="Schardl C.L."/>
        </authorList>
    </citation>
    <scope>NUCLEOTIDE SEQUENCE [LARGE SCALE GENOMIC DNA]</scope>
    <source>
        <strain evidence="9">Z6</strain>
    </source>
</reference>
<evidence type="ECO:0008006" key="10">
    <source>
        <dbReference type="Google" id="ProtNLM"/>
    </source>
</evidence>
<feature type="transmembrane region" description="Helical" evidence="7">
    <location>
        <begin position="161"/>
        <end position="177"/>
    </location>
</feature>